<organism evidence="1 2">
    <name type="scientific">Ascodesmis nigricans</name>
    <dbReference type="NCBI Taxonomy" id="341454"/>
    <lineage>
        <taxon>Eukaryota</taxon>
        <taxon>Fungi</taxon>
        <taxon>Dikarya</taxon>
        <taxon>Ascomycota</taxon>
        <taxon>Pezizomycotina</taxon>
        <taxon>Pezizomycetes</taxon>
        <taxon>Pezizales</taxon>
        <taxon>Ascodesmidaceae</taxon>
        <taxon>Ascodesmis</taxon>
    </lineage>
</organism>
<evidence type="ECO:0000313" key="2">
    <source>
        <dbReference type="Proteomes" id="UP000298138"/>
    </source>
</evidence>
<keyword evidence="2" id="KW-1185">Reference proteome</keyword>
<proteinExistence type="predicted"/>
<dbReference type="Proteomes" id="UP000298138">
    <property type="component" value="Unassembled WGS sequence"/>
</dbReference>
<evidence type="ECO:0000313" key="1">
    <source>
        <dbReference type="EMBL" id="TGZ79323.1"/>
    </source>
</evidence>
<sequence length="159" mass="17854">MTEREEQNRSPTITRRHANGVIWKPEEHYQLLSALHNEELKLEALLSISLLLVNTSTASGFGVDPRFSEPVDESLSAARLREWCEAVLVNRSKEKGGKCKEVKIENLTVNATGLRPWSLRARKESKMGKARGEFWSIMGFPCCTGDPSTIVELPGHLHD</sequence>
<dbReference type="AlphaFoldDB" id="A0A4S2MQ86"/>
<dbReference type="EMBL" id="ML220132">
    <property type="protein sequence ID" value="TGZ79323.1"/>
    <property type="molecule type" value="Genomic_DNA"/>
</dbReference>
<gene>
    <name evidence="1" type="ORF">EX30DRAFT_365302</name>
</gene>
<protein>
    <submittedName>
        <fullName evidence="1">Uncharacterized protein</fullName>
    </submittedName>
</protein>
<name>A0A4S2MQ86_9PEZI</name>
<accession>A0A4S2MQ86</accession>
<dbReference type="InParanoid" id="A0A4S2MQ86"/>
<reference evidence="1 2" key="1">
    <citation type="submission" date="2019-04" db="EMBL/GenBank/DDBJ databases">
        <title>Comparative genomics and transcriptomics to analyze fruiting body development in filamentous ascomycetes.</title>
        <authorList>
            <consortium name="DOE Joint Genome Institute"/>
            <person name="Lutkenhaus R."/>
            <person name="Traeger S."/>
            <person name="Breuer J."/>
            <person name="Kuo A."/>
            <person name="Lipzen A."/>
            <person name="Pangilinan J."/>
            <person name="Dilworth D."/>
            <person name="Sandor L."/>
            <person name="Poggeler S."/>
            <person name="Barry K."/>
            <person name="Grigoriev I.V."/>
            <person name="Nowrousian M."/>
        </authorList>
    </citation>
    <scope>NUCLEOTIDE SEQUENCE [LARGE SCALE GENOMIC DNA]</scope>
    <source>
        <strain evidence="1 2">CBS 389.68</strain>
    </source>
</reference>